<feature type="region of interest" description="Disordered" evidence="1">
    <location>
        <begin position="64"/>
        <end position="114"/>
    </location>
</feature>
<evidence type="ECO:0000313" key="3">
    <source>
        <dbReference type="Proteomes" id="UP001160148"/>
    </source>
</evidence>
<comment type="caution">
    <text evidence="2">The sequence shown here is derived from an EMBL/GenBank/DDBJ whole genome shotgun (WGS) entry which is preliminary data.</text>
</comment>
<reference evidence="2 3" key="1">
    <citation type="submission" date="2023-01" db="EMBL/GenBank/DDBJ databases">
        <authorList>
            <person name="Whitehead M."/>
        </authorList>
    </citation>
    <scope>NUCLEOTIDE SEQUENCE [LARGE SCALE GENOMIC DNA]</scope>
</reference>
<proteinExistence type="predicted"/>
<evidence type="ECO:0000313" key="2">
    <source>
        <dbReference type="EMBL" id="CAI6348171.1"/>
    </source>
</evidence>
<feature type="compositionally biased region" description="Acidic residues" evidence="1">
    <location>
        <begin position="78"/>
        <end position="101"/>
    </location>
</feature>
<evidence type="ECO:0000256" key="1">
    <source>
        <dbReference type="SAM" id="MobiDB-lite"/>
    </source>
</evidence>
<accession>A0AAV0VV60</accession>
<protein>
    <submittedName>
        <fullName evidence="2">Uncharacterized protein</fullName>
    </submittedName>
</protein>
<dbReference type="EMBL" id="CARXXK010000001">
    <property type="protein sequence ID" value="CAI6348171.1"/>
    <property type="molecule type" value="Genomic_DNA"/>
</dbReference>
<feature type="compositionally biased region" description="Polar residues" evidence="1">
    <location>
        <begin position="218"/>
        <end position="235"/>
    </location>
</feature>
<keyword evidence="3" id="KW-1185">Reference proteome</keyword>
<sequence length="246" mass="27503">MYDIFGFLQLNSEPSSELDKQHSNTQTEQVKMAATEAGSPRRLGLNLNLSVQPHANAYHWPHSTVAEDTSPSRSKECTDDDDDDDEDDRDMDDRDMDDDDMMDCRQDEDCSPEDEQDILEMQREERETLNQLARQLASGSRLITPMLQHLVYQHPGLSVQPSQMHQQQLQLQLQQPSSVAVSLTTAALSRHATATAADLSPKSSHSGDVPMSGGRSADVQSPSASRNNEAQSWTFEEQFRQVSDVV</sequence>
<feature type="region of interest" description="Disordered" evidence="1">
    <location>
        <begin position="194"/>
        <end position="246"/>
    </location>
</feature>
<name>A0AAV0VV60_9HEMI</name>
<dbReference type="AlphaFoldDB" id="A0AAV0VV60"/>
<dbReference type="Proteomes" id="UP001160148">
    <property type="component" value="Unassembled WGS sequence"/>
</dbReference>
<gene>
    <name evidence="2" type="ORF">MEUPH1_LOCUS4875</name>
</gene>
<organism evidence="2 3">
    <name type="scientific">Macrosiphum euphorbiae</name>
    <name type="common">potato aphid</name>
    <dbReference type="NCBI Taxonomy" id="13131"/>
    <lineage>
        <taxon>Eukaryota</taxon>
        <taxon>Metazoa</taxon>
        <taxon>Ecdysozoa</taxon>
        <taxon>Arthropoda</taxon>
        <taxon>Hexapoda</taxon>
        <taxon>Insecta</taxon>
        <taxon>Pterygota</taxon>
        <taxon>Neoptera</taxon>
        <taxon>Paraneoptera</taxon>
        <taxon>Hemiptera</taxon>
        <taxon>Sternorrhyncha</taxon>
        <taxon>Aphidomorpha</taxon>
        <taxon>Aphidoidea</taxon>
        <taxon>Aphididae</taxon>
        <taxon>Macrosiphini</taxon>
        <taxon>Macrosiphum</taxon>
    </lineage>
</organism>